<evidence type="ECO:0000313" key="1">
    <source>
        <dbReference type="EMBL" id="TCS93898.1"/>
    </source>
</evidence>
<name>A0A4R3L4J9_9BACL</name>
<protein>
    <submittedName>
        <fullName evidence="1">Uncharacterized protein</fullName>
    </submittedName>
</protein>
<evidence type="ECO:0000313" key="2">
    <source>
        <dbReference type="Proteomes" id="UP000294937"/>
    </source>
</evidence>
<dbReference type="AlphaFoldDB" id="A0A4R3L4J9"/>
<keyword evidence="2" id="KW-1185">Reference proteome</keyword>
<comment type="caution">
    <text evidence="1">The sequence shown here is derived from an EMBL/GenBank/DDBJ whole genome shotgun (WGS) entry which is preliminary data.</text>
</comment>
<proteinExistence type="predicted"/>
<dbReference type="EMBL" id="SMAG01000005">
    <property type="protein sequence ID" value="TCS93898.1"/>
    <property type="molecule type" value="Genomic_DNA"/>
</dbReference>
<gene>
    <name evidence="1" type="ORF">EDD58_105107</name>
</gene>
<organism evidence="1 2">
    <name type="scientific">Hazenella coriacea</name>
    <dbReference type="NCBI Taxonomy" id="1179467"/>
    <lineage>
        <taxon>Bacteria</taxon>
        <taxon>Bacillati</taxon>
        <taxon>Bacillota</taxon>
        <taxon>Bacilli</taxon>
        <taxon>Bacillales</taxon>
        <taxon>Thermoactinomycetaceae</taxon>
        <taxon>Hazenella</taxon>
    </lineage>
</organism>
<sequence length="59" mass="7292">MANIKKVPKEVRKELNKLYREGQITRKQLMDQMRNGLFDQDRLELKERFKRLLDKIPYK</sequence>
<dbReference type="Proteomes" id="UP000294937">
    <property type="component" value="Unassembled WGS sequence"/>
</dbReference>
<accession>A0A4R3L4J9</accession>
<reference evidence="1 2" key="1">
    <citation type="submission" date="2019-03" db="EMBL/GenBank/DDBJ databases">
        <title>Genomic Encyclopedia of Type Strains, Phase IV (KMG-IV): sequencing the most valuable type-strain genomes for metagenomic binning, comparative biology and taxonomic classification.</title>
        <authorList>
            <person name="Goeker M."/>
        </authorList>
    </citation>
    <scope>NUCLEOTIDE SEQUENCE [LARGE SCALE GENOMIC DNA]</scope>
    <source>
        <strain evidence="1 2">DSM 45707</strain>
    </source>
</reference>